<protein>
    <recommendedName>
        <fullName evidence="3">Multidrug export protein MepA</fullName>
    </recommendedName>
</protein>
<keyword evidence="4" id="KW-0813">Transport</keyword>
<comment type="subcellular location">
    <subcellularLocation>
        <location evidence="1">Cell membrane</location>
        <topology evidence="1">Multi-pass membrane protein</topology>
    </subcellularLocation>
</comment>
<evidence type="ECO:0000256" key="8">
    <source>
        <dbReference type="ARBA" id="ARBA00023136"/>
    </source>
</evidence>
<dbReference type="InterPro" id="IPR045070">
    <property type="entry name" value="MATE_MepA-like"/>
</dbReference>
<dbReference type="PIRSF" id="PIRSF006603">
    <property type="entry name" value="DinF"/>
    <property type="match status" value="1"/>
</dbReference>
<evidence type="ECO:0000313" key="11">
    <source>
        <dbReference type="EMBL" id="ANZ46020.1"/>
    </source>
</evidence>
<evidence type="ECO:0000256" key="2">
    <source>
        <dbReference type="ARBA" id="ARBA00008417"/>
    </source>
</evidence>
<feature type="transmembrane region" description="Helical" evidence="10">
    <location>
        <begin position="288"/>
        <end position="308"/>
    </location>
</feature>
<dbReference type="GO" id="GO:0046677">
    <property type="term" value="P:response to antibiotic"/>
    <property type="evidence" value="ECO:0007669"/>
    <property type="project" value="UniProtKB-KW"/>
</dbReference>
<dbReference type="InterPro" id="IPR002528">
    <property type="entry name" value="MATE_fam"/>
</dbReference>
<dbReference type="GO" id="GO:0005886">
    <property type="term" value="C:plasma membrane"/>
    <property type="evidence" value="ECO:0007669"/>
    <property type="project" value="UniProtKB-SubCell"/>
</dbReference>
<feature type="transmembrane region" description="Helical" evidence="10">
    <location>
        <begin position="353"/>
        <end position="378"/>
    </location>
</feature>
<dbReference type="Pfam" id="PF01554">
    <property type="entry name" value="MatE"/>
    <property type="match status" value="2"/>
</dbReference>
<dbReference type="InterPro" id="IPR051327">
    <property type="entry name" value="MATE_MepA_subfamily"/>
</dbReference>
<dbReference type="KEGG" id="cpor:BED41_13510"/>
<sequence length="452" mass="47967">MKTNNTKALGTAPVGPLLLKLSIPAMAGMFMLSLYNVVDAFFVGRGVGALGIASVFISFPATLVIMAVSQTFGVGGASVIARALGAGRNDDASAALGTIMTSGLLCAFVMTAFLMIFTRPLLLMLGANHEIIESSLTYADIIFIGTPVFFMMMVFNNLVRGEGNTRLSMLSMAISSGVNIALDPLFIFVFKWGLAGAAWATVIAQICALIWLLYYYFSGKSAVAVRLHCLRRISLPLLTQVISVGASAFVRQVGIAISWTVLNRIFADTGGAIGVAASGLVQRMLSLIIMPILGMGHGLLPLVGYNYGAKNYRRVLRGMGLANVASTAICFVCAIFLLIFPRELLALFSHDEALLASGVRGIVCVAAGLSFAGSQTMISTYYQGIGSARLAFFLSMLRPLLLHPPLALVLAELFGMNGAWASFTAADVLAFAISGAIYIRGRRELIQSELKA</sequence>
<dbReference type="CDD" id="cd13143">
    <property type="entry name" value="MATE_MepA_like"/>
    <property type="match status" value="1"/>
</dbReference>
<evidence type="ECO:0000313" key="12">
    <source>
        <dbReference type="Proteomes" id="UP000093044"/>
    </source>
</evidence>
<dbReference type="InterPro" id="IPR048279">
    <property type="entry name" value="MdtK-like"/>
</dbReference>
<evidence type="ECO:0000256" key="7">
    <source>
        <dbReference type="ARBA" id="ARBA00022989"/>
    </source>
</evidence>
<reference evidence="11" key="1">
    <citation type="submission" date="2016-08" db="EMBL/GenBank/DDBJ databases">
        <title>Complete genome of Cloacibacillus porcorum.</title>
        <authorList>
            <person name="Looft T."/>
            <person name="Bayles D.O."/>
            <person name="Alt D.P."/>
        </authorList>
    </citation>
    <scope>NUCLEOTIDE SEQUENCE [LARGE SCALE GENOMIC DNA]</scope>
    <source>
        <strain evidence="11">CL-84</strain>
    </source>
</reference>
<dbReference type="PANTHER" id="PTHR43823">
    <property type="entry name" value="SPORULATION PROTEIN YKVU"/>
    <property type="match status" value="1"/>
</dbReference>
<accession>A0A1B2I7R7</accession>
<evidence type="ECO:0000256" key="3">
    <source>
        <dbReference type="ARBA" id="ARBA00022106"/>
    </source>
</evidence>
<dbReference type="GO" id="GO:0042910">
    <property type="term" value="F:xenobiotic transmembrane transporter activity"/>
    <property type="evidence" value="ECO:0007669"/>
    <property type="project" value="InterPro"/>
</dbReference>
<dbReference type="GeneID" id="83058864"/>
<dbReference type="OrthoDB" id="3432at2"/>
<evidence type="ECO:0000256" key="5">
    <source>
        <dbReference type="ARBA" id="ARBA00022475"/>
    </source>
</evidence>
<proteinExistence type="inferred from homology"/>
<keyword evidence="7 10" id="KW-1133">Transmembrane helix</keyword>
<evidence type="ECO:0000256" key="4">
    <source>
        <dbReference type="ARBA" id="ARBA00022448"/>
    </source>
</evidence>
<feature type="transmembrane region" description="Helical" evidence="10">
    <location>
        <begin position="237"/>
        <end position="262"/>
    </location>
</feature>
<keyword evidence="9" id="KW-0046">Antibiotic resistance</keyword>
<evidence type="ECO:0000256" key="1">
    <source>
        <dbReference type="ARBA" id="ARBA00004651"/>
    </source>
</evidence>
<keyword evidence="6 10" id="KW-0812">Transmembrane</keyword>
<dbReference type="Proteomes" id="UP000093044">
    <property type="component" value="Chromosome"/>
</dbReference>
<feature type="transmembrane region" description="Helical" evidence="10">
    <location>
        <begin position="420"/>
        <end position="439"/>
    </location>
</feature>
<evidence type="ECO:0000256" key="6">
    <source>
        <dbReference type="ARBA" id="ARBA00022692"/>
    </source>
</evidence>
<evidence type="ECO:0000256" key="10">
    <source>
        <dbReference type="SAM" id="Phobius"/>
    </source>
</evidence>
<feature type="transmembrane region" description="Helical" evidence="10">
    <location>
        <begin position="167"/>
        <end position="190"/>
    </location>
</feature>
<dbReference type="GO" id="GO:0015297">
    <property type="term" value="F:antiporter activity"/>
    <property type="evidence" value="ECO:0007669"/>
    <property type="project" value="InterPro"/>
</dbReference>
<feature type="transmembrane region" description="Helical" evidence="10">
    <location>
        <begin position="390"/>
        <end position="414"/>
    </location>
</feature>
<dbReference type="STRING" id="1197717.BED41_13510"/>
<dbReference type="RefSeq" id="WP_066747395.1">
    <property type="nucleotide sequence ID" value="NZ_CP016757.1"/>
</dbReference>
<keyword evidence="5" id="KW-1003">Cell membrane</keyword>
<feature type="transmembrane region" description="Helical" evidence="10">
    <location>
        <begin position="47"/>
        <end position="80"/>
    </location>
</feature>
<organism evidence="11 12">
    <name type="scientific">Cloacibacillus porcorum</name>
    <dbReference type="NCBI Taxonomy" id="1197717"/>
    <lineage>
        <taxon>Bacteria</taxon>
        <taxon>Thermotogati</taxon>
        <taxon>Synergistota</taxon>
        <taxon>Synergistia</taxon>
        <taxon>Synergistales</taxon>
        <taxon>Synergistaceae</taxon>
        <taxon>Cloacibacillus</taxon>
    </lineage>
</organism>
<gene>
    <name evidence="11" type="ORF">BED41_13510</name>
</gene>
<evidence type="ECO:0000256" key="9">
    <source>
        <dbReference type="ARBA" id="ARBA00023251"/>
    </source>
</evidence>
<keyword evidence="8 10" id="KW-0472">Membrane</keyword>
<feature type="transmembrane region" description="Helical" evidence="10">
    <location>
        <begin position="92"/>
        <end position="116"/>
    </location>
</feature>
<feature type="transmembrane region" description="Helical" evidence="10">
    <location>
        <begin position="136"/>
        <end position="155"/>
    </location>
</feature>
<comment type="similarity">
    <text evidence="2">Belongs to the multi antimicrobial extrusion (MATE) (TC 2.A.66.1) family. MepA subfamily.</text>
</comment>
<dbReference type="PANTHER" id="PTHR43823:SF3">
    <property type="entry name" value="MULTIDRUG EXPORT PROTEIN MEPA"/>
    <property type="match status" value="1"/>
</dbReference>
<feature type="transmembrane region" description="Helical" evidence="10">
    <location>
        <begin position="320"/>
        <end position="341"/>
    </location>
</feature>
<dbReference type="NCBIfam" id="TIGR00797">
    <property type="entry name" value="matE"/>
    <property type="match status" value="1"/>
</dbReference>
<feature type="transmembrane region" description="Helical" evidence="10">
    <location>
        <begin position="196"/>
        <end position="217"/>
    </location>
</feature>
<keyword evidence="12" id="KW-1185">Reference proteome</keyword>
<dbReference type="EMBL" id="CP016757">
    <property type="protein sequence ID" value="ANZ46020.1"/>
    <property type="molecule type" value="Genomic_DNA"/>
</dbReference>
<dbReference type="AlphaFoldDB" id="A0A1B2I7R7"/>
<feature type="transmembrane region" description="Helical" evidence="10">
    <location>
        <begin position="12"/>
        <end position="35"/>
    </location>
</feature>
<name>A0A1B2I7R7_9BACT</name>